<comment type="caution">
    <text evidence="5">The sequence shown here is derived from an EMBL/GenBank/DDBJ whole genome shotgun (WGS) entry which is preliminary data.</text>
</comment>
<dbReference type="PANTHER" id="PTHR21683">
    <property type="entry name" value="COILED-COIL DOMAIN-CONTAINING PROTEIN 42 LIKE-2-LIKE-RELATED"/>
    <property type="match status" value="1"/>
</dbReference>
<feature type="compositionally biased region" description="Basic and acidic residues" evidence="3">
    <location>
        <begin position="273"/>
        <end position="311"/>
    </location>
</feature>
<feature type="region of interest" description="Disordered" evidence="3">
    <location>
        <begin position="1"/>
        <end position="63"/>
    </location>
</feature>
<dbReference type="EMBL" id="UYJE01004269">
    <property type="protein sequence ID" value="VDI26691.1"/>
    <property type="molecule type" value="Genomic_DNA"/>
</dbReference>
<accession>A0A8B6DXH9</accession>
<feature type="compositionally biased region" description="Acidic residues" evidence="3">
    <location>
        <begin position="571"/>
        <end position="581"/>
    </location>
</feature>
<evidence type="ECO:0000256" key="1">
    <source>
        <dbReference type="ARBA" id="ARBA00023054"/>
    </source>
</evidence>
<feature type="region of interest" description="Disordered" evidence="3">
    <location>
        <begin position="273"/>
        <end position="349"/>
    </location>
</feature>
<dbReference type="InterPro" id="IPR051147">
    <property type="entry name" value="CFAP_domain-containing"/>
</dbReference>
<gene>
    <name evidence="5" type="ORF">MGAL_10B056107</name>
</gene>
<dbReference type="InterPro" id="IPR025252">
    <property type="entry name" value="DUF4200"/>
</dbReference>
<feature type="region of interest" description="Disordered" evidence="3">
    <location>
        <begin position="498"/>
        <end position="581"/>
    </location>
</feature>
<protein>
    <recommendedName>
        <fullName evidence="4">DUF4200 domain-containing protein</fullName>
    </recommendedName>
</protein>
<feature type="region of interest" description="Disordered" evidence="3">
    <location>
        <begin position="104"/>
        <end position="126"/>
    </location>
</feature>
<evidence type="ECO:0000313" key="6">
    <source>
        <dbReference type="Proteomes" id="UP000596742"/>
    </source>
</evidence>
<evidence type="ECO:0000259" key="4">
    <source>
        <dbReference type="Pfam" id="PF13863"/>
    </source>
</evidence>
<dbReference type="AlphaFoldDB" id="A0A8B6DXH9"/>
<feature type="compositionally biased region" description="Polar residues" evidence="3">
    <location>
        <begin position="25"/>
        <end position="45"/>
    </location>
</feature>
<dbReference type="Pfam" id="PF13863">
    <property type="entry name" value="DUF4200"/>
    <property type="match status" value="1"/>
</dbReference>
<feature type="compositionally biased region" description="Basic and acidic residues" evidence="3">
    <location>
        <begin position="15"/>
        <end position="24"/>
    </location>
</feature>
<dbReference type="Proteomes" id="UP000596742">
    <property type="component" value="Unassembled WGS sequence"/>
</dbReference>
<keyword evidence="1 2" id="KW-0175">Coiled coil</keyword>
<feature type="compositionally biased region" description="Basic and acidic residues" evidence="3">
    <location>
        <begin position="498"/>
        <end position="542"/>
    </location>
</feature>
<keyword evidence="6" id="KW-1185">Reference proteome</keyword>
<proteinExistence type="predicted"/>
<evidence type="ECO:0000256" key="3">
    <source>
        <dbReference type="SAM" id="MobiDB-lite"/>
    </source>
</evidence>
<feature type="compositionally biased region" description="Low complexity" evidence="3">
    <location>
        <begin position="325"/>
        <end position="342"/>
    </location>
</feature>
<feature type="compositionally biased region" description="Basic and acidic residues" evidence="3">
    <location>
        <begin position="553"/>
        <end position="563"/>
    </location>
</feature>
<feature type="coiled-coil region" evidence="2">
    <location>
        <begin position="364"/>
        <end position="430"/>
    </location>
</feature>
<name>A0A8B6DXH9_MYTGA</name>
<reference evidence="5" key="1">
    <citation type="submission" date="2018-11" db="EMBL/GenBank/DDBJ databases">
        <authorList>
            <person name="Alioto T."/>
            <person name="Alioto T."/>
        </authorList>
    </citation>
    <scope>NUCLEOTIDE SEQUENCE</scope>
</reference>
<dbReference type="GO" id="GO:0005856">
    <property type="term" value="C:cytoskeleton"/>
    <property type="evidence" value="ECO:0007669"/>
    <property type="project" value="UniProtKB-ARBA"/>
</dbReference>
<organism evidence="5 6">
    <name type="scientific">Mytilus galloprovincialis</name>
    <name type="common">Mediterranean mussel</name>
    <dbReference type="NCBI Taxonomy" id="29158"/>
    <lineage>
        <taxon>Eukaryota</taxon>
        <taxon>Metazoa</taxon>
        <taxon>Spiralia</taxon>
        <taxon>Lophotrochozoa</taxon>
        <taxon>Mollusca</taxon>
        <taxon>Bivalvia</taxon>
        <taxon>Autobranchia</taxon>
        <taxon>Pteriomorphia</taxon>
        <taxon>Mytilida</taxon>
        <taxon>Mytiloidea</taxon>
        <taxon>Mytilidae</taxon>
        <taxon>Mytilinae</taxon>
        <taxon>Mytilus</taxon>
    </lineage>
</organism>
<evidence type="ECO:0000256" key="2">
    <source>
        <dbReference type="SAM" id="Coils"/>
    </source>
</evidence>
<feature type="coiled-coil region" evidence="2">
    <location>
        <begin position="164"/>
        <end position="234"/>
    </location>
</feature>
<feature type="domain" description="DUF4200" evidence="4">
    <location>
        <begin position="150"/>
        <end position="267"/>
    </location>
</feature>
<evidence type="ECO:0000313" key="5">
    <source>
        <dbReference type="EMBL" id="VDI26691.1"/>
    </source>
</evidence>
<dbReference type="PANTHER" id="PTHR21683:SF3">
    <property type="entry name" value="CILIA AND FLAGELLA ASSOCIATED PROTEIN 100"/>
    <property type="match status" value="1"/>
</dbReference>
<sequence>MADSPTGAPSPDTDASGKKSRVDGSRQSGRVTFPNSAKSGSNKSVLSDDMVPQGNPFKMPPEVDIFVLRDKERQRKKQERLKQRELKVHEKTTYASKVNFRTASMIRPADSDEDGEAEDSDKAVAVKDDPQFTIAVTRDRHVEKESLAEYIQKKREMFLVQYSLGVKRDEIRKLEEIAQAEEKKLEQAELYLEEDASMFDEFLKENDTGSVEAVREAENETKAKLEKVQEIKRVNADIMTIKSEISKFEDILKEYHMYKKFLDTLTPQEIREEQIKRRDKRREEKKKEREAAKKEKKGSIDAGEKSADLLKGRKKPPVGRLQTQKTGSATKKAEAAASTPAEESSDDDELELFFSGPQQLLDIFAELEEQNLSLIQNSQETEENLEEMKTNIKQTKVKMEKETAILKEQISKLTNQIKREESKAQDLKIRAKMFSFGEFKQEDQEKMLLELNRKVEDVYKTCIGDNEAQISTLQMLTNLENQLVGLLEQIETMPADKVEAAEKAKEKERRLKMREEKMEEQRLKQEERVRKAMERARAEPKKQTGRKLVFRSEPPKQKKREDDGAGQDSALLEEEQYLYHY</sequence>